<evidence type="ECO:0000313" key="2">
    <source>
        <dbReference type="EMBL" id="KAJ3573792.1"/>
    </source>
</evidence>
<evidence type="ECO:0000313" key="3">
    <source>
        <dbReference type="Proteomes" id="UP001148614"/>
    </source>
</evidence>
<keyword evidence="3" id="KW-1185">Reference proteome</keyword>
<dbReference type="Proteomes" id="UP001148614">
    <property type="component" value="Unassembled WGS sequence"/>
</dbReference>
<dbReference type="Pfam" id="PF10346">
    <property type="entry name" value="Con-6"/>
    <property type="match status" value="1"/>
</dbReference>
<accession>A0A9W8NG14</accession>
<sequence>MDSAGARSKMSQDMQDLTRGREDISKTVQGHKANLSNPNTSEQSKEHSRQVIDELGGDKAHIGGEDQPRSRAAAEALEK</sequence>
<gene>
    <name evidence="2" type="ORF">NPX13_g4576</name>
</gene>
<dbReference type="AlphaFoldDB" id="A0A9W8NG14"/>
<name>A0A9W8NG14_9PEZI</name>
<dbReference type="EMBL" id="JANPWZ010000657">
    <property type="protein sequence ID" value="KAJ3573792.1"/>
    <property type="molecule type" value="Genomic_DNA"/>
</dbReference>
<dbReference type="OrthoDB" id="5419162at2759"/>
<comment type="caution">
    <text evidence="2">The sequence shown here is derived from an EMBL/GenBank/DDBJ whole genome shotgun (WGS) entry which is preliminary data.</text>
</comment>
<feature type="compositionally biased region" description="Basic and acidic residues" evidence="1">
    <location>
        <begin position="16"/>
        <end position="25"/>
    </location>
</feature>
<dbReference type="InterPro" id="IPR018824">
    <property type="entry name" value="Conidiation-specific_6"/>
</dbReference>
<protein>
    <submittedName>
        <fullName evidence="2">Uncharacterized protein</fullName>
    </submittedName>
</protein>
<feature type="region of interest" description="Disordered" evidence="1">
    <location>
        <begin position="1"/>
        <end position="79"/>
    </location>
</feature>
<evidence type="ECO:0000256" key="1">
    <source>
        <dbReference type="SAM" id="MobiDB-lite"/>
    </source>
</evidence>
<dbReference type="VEuPathDB" id="FungiDB:F4678DRAFT_271972"/>
<organism evidence="2 3">
    <name type="scientific">Xylaria arbuscula</name>
    <dbReference type="NCBI Taxonomy" id="114810"/>
    <lineage>
        <taxon>Eukaryota</taxon>
        <taxon>Fungi</taxon>
        <taxon>Dikarya</taxon>
        <taxon>Ascomycota</taxon>
        <taxon>Pezizomycotina</taxon>
        <taxon>Sordariomycetes</taxon>
        <taxon>Xylariomycetidae</taxon>
        <taxon>Xylariales</taxon>
        <taxon>Xylariaceae</taxon>
        <taxon>Xylaria</taxon>
    </lineage>
</organism>
<feature type="compositionally biased region" description="Basic and acidic residues" evidence="1">
    <location>
        <begin position="43"/>
        <end position="69"/>
    </location>
</feature>
<proteinExistence type="predicted"/>
<reference evidence="2" key="1">
    <citation type="submission" date="2022-07" db="EMBL/GenBank/DDBJ databases">
        <title>Genome Sequence of Xylaria arbuscula.</title>
        <authorList>
            <person name="Buettner E."/>
        </authorList>
    </citation>
    <scope>NUCLEOTIDE SEQUENCE</scope>
    <source>
        <strain evidence="2">VT107</strain>
    </source>
</reference>